<feature type="compositionally biased region" description="Basic and acidic residues" evidence="8">
    <location>
        <begin position="98"/>
        <end position="111"/>
    </location>
</feature>
<dbReference type="GO" id="GO:0030992">
    <property type="term" value="C:intraciliary transport particle B"/>
    <property type="evidence" value="ECO:0007669"/>
    <property type="project" value="TreeGrafter"/>
</dbReference>
<dbReference type="GO" id="GO:0042073">
    <property type="term" value="P:intraciliary transport"/>
    <property type="evidence" value="ECO:0007669"/>
    <property type="project" value="InterPro"/>
</dbReference>
<feature type="compositionally biased region" description="Polar residues" evidence="8">
    <location>
        <begin position="252"/>
        <end position="263"/>
    </location>
</feature>
<evidence type="ECO:0000256" key="6">
    <source>
        <dbReference type="ARBA" id="ARBA00023212"/>
    </source>
</evidence>
<keyword evidence="4" id="KW-0963">Cytoplasm</keyword>
<dbReference type="Pfam" id="PF12317">
    <property type="entry name" value="IFT46_B_C"/>
    <property type="match status" value="1"/>
</dbReference>
<feature type="compositionally biased region" description="Polar residues" evidence="8">
    <location>
        <begin position="199"/>
        <end position="208"/>
    </location>
</feature>
<evidence type="ECO:0000256" key="1">
    <source>
        <dbReference type="ARBA" id="ARBA00004120"/>
    </source>
</evidence>
<dbReference type="WBParaSite" id="scf7180000421885.g7847">
    <property type="protein sequence ID" value="scf7180000421885.g7847"/>
    <property type="gene ID" value="scf7180000421885.g7847"/>
</dbReference>
<keyword evidence="6" id="KW-0206">Cytoskeleton</keyword>
<keyword evidence="9" id="KW-1185">Reference proteome</keyword>
<evidence type="ECO:0000256" key="3">
    <source>
        <dbReference type="ARBA" id="ARBA00017206"/>
    </source>
</evidence>
<evidence type="ECO:0000256" key="7">
    <source>
        <dbReference type="ARBA" id="ARBA00023273"/>
    </source>
</evidence>
<proteinExistence type="inferred from homology"/>
<comment type="similarity">
    <text evidence="2">Belongs to the IFT46 family.</text>
</comment>
<evidence type="ECO:0000256" key="5">
    <source>
        <dbReference type="ARBA" id="ARBA00023069"/>
    </source>
</evidence>
<feature type="compositionally biased region" description="Acidic residues" evidence="8">
    <location>
        <begin position="1"/>
        <end position="11"/>
    </location>
</feature>
<feature type="compositionally biased region" description="Basic and acidic residues" evidence="8">
    <location>
        <begin position="187"/>
        <end position="198"/>
    </location>
</feature>
<dbReference type="AlphaFoldDB" id="A0A915NUW1"/>
<dbReference type="Proteomes" id="UP000887560">
    <property type="component" value="Unplaced"/>
</dbReference>
<dbReference type="PANTHER" id="PTHR13376">
    <property type="entry name" value="INTRAFLAGELLAR TRANSPORT PROTEIN 46 HOMOLOG"/>
    <property type="match status" value="1"/>
</dbReference>
<feature type="compositionally biased region" description="Acidic residues" evidence="8">
    <location>
        <begin position="235"/>
        <end position="251"/>
    </location>
</feature>
<dbReference type="GO" id="GO:0031514">
    <property type="term" value="C:motile cilium"/>
    <property type="evidence" value="ECO:0007669"/>
    <property type="project" value="TreeGrafter"/>
</dbReference>
<dbReference type="GO" id="GO:0005815">
    <property type="term" value="C:microtubule organizing center"/>
    <property type="evidence" value="ECO:0007669"/>
    <property type="project" value="TreeGrafter"/>
</dbReference>
<reference evidence="10" key="1">
    <citation type="submission" date="2022-11" db="UniProtKB">
        <authorList>
            <consortium name="WormBaseParasite"/>
        </authorList>
    </citation>
    <scope>IDENTIFICATION</scope>
</reference>
<dbReference type="GO" id="GO:0060271">
    <property type="term" value="P:cilium assembly"/>
    <property type="evidence" value="ECO:0007669"/>
    <property type="project" value="TreeGrafter"/>
</dbReference>
<feature type="compositionally biased region" description="Polar residues" evidence="8">
    <location>
        <begin position="371"/>
        <end position="386"/>
    </location>
</feature>
<protein>
    <recommendedName>
        <fullName evidence="3">Intraflagellar transport protein 46 homolog</fullName>
    </recommendedName>
</protein>
<evidence type="ECO:0000313" key="10">
    <source>
        <dbReference type="WBParaSite" id="scf7180000421885.g7847"/>
    </source>
</evidence>
<keyword evidence="5" id="KW-0969">Cilium</keyword>
<comment type="subcellular location">
    <subcellularLocation>
        <location evidence="1">Cytoplasm</location>
        <location evidence="1">Cytoskeleton</location>
        <location evidence="1">Cilium basal body</location>
    </subcellularLocation>
</comment>
<evidence type="ECO:0000256" key="8">
    <source>
        <dbReference type="SAM" id="MobiDB-lite"/>
    </source>
</evidence>
<feature type="compositionally biased region" description="Polar residues" evidence="8">
    <location>
        <begin position="35"/>
        <end position="44"/>
    </location>
</feature>
<keyword evidence="7" id="KW-0966">Cell projection</keyword>
<sequence>MNINESQEEESLVVVDTNNQQQQQGSPPHFGEGQQELTEQSRPWSLQSSLSAASSDPAVRVLGTPISDISEDENQKPKMLVDAYGKRINEEEEEEEERASLRDFEEQERQIARQLAIEDEEEVGGGERKEVEEEESLENPQHQQQLPPQSPPIPTHARNLFPESLQNRQFNSSQILNDESCSNSIIEEDRQQHVRDVQRSPTISNRSSPVGGYPIDYSADPPPYTSSPPRVGTEHEEDHDEPEEDHEDEQESSGAYTVPSPSLTVEDGNKPPPPTLVNSSSSNFREALGNSVSMAGGVAAAVIASRGATISTASPRYQPDSTSASPRPVLIEGARTVASLVTSSNRIPSIPQPEYPQTSPREQQKREPAITTPTSNVRNIQQQQRHPPNAELKALFSLTESYIAERIDIEPTLKPFQIDYVPAVGDVDPFIKVPRQDEIQAMGADWLWTGLMAVHPNEDLQLGLTVLDEPAAIQSDPAIVDLRLHQLSGKSGASVDAPVKKLSRADKNTKQIDRWIQSVKELRRTKPPDRVHYGKPMPSIESLMQEWPQSVEQNLKGMKVGI</sequence>
<dbReference type="InterPro" id="IPR022088">
    <property type="entry name" value="Intraflagellar_transp_cmplxB"/>
</dbReference>
<organism evidence="9 10">
    <name type="scientific">Meloidogyne floridensis</name>
    <dbReference type="NCBI Taxonomy" id="298350"/>
    <lineage>
        <taxon>Eukaryota</taxon>
        <taxon>Metazoa</taxon>
        <taxon>Ecdysozoa</taxon>
        <taxon>Nematoda</taxon>
        <taxon>Chromadorea</taxon>
        <taxon>Rhabditida</taxon>
        <taxon>Tylenchina</taxon>
        <taxon>Tylenchomorpha</taxon>
        <taxon>Tylenchoidea</taxon>
        <taxon>Meloidogynidae</taxon>
        <taxon>Meloidogyninae</taxon>
        <taxon>Meloidogyne</taxon>
    </lineage>
</organism>
<evidence type="ECO:0000313" key="9">
    <source>
        <dbReference type="Proteomes" id="UP000887560"/>
    </source>
</evidence>
<feature type="compositionally biased region" description="Polar residues" evidence="8">
    <location>
        <begin position="164"/>
        <end position="185"/>
    </location>
</feature>
<evidence type="ECO:0000256" key="4">
    <source>
        <dbReference type="ARBA" id="ARBA00022490"/>
    </source>
</evidence>
<evidence type="ECO:0000256" key="2">
    <source>
        <dbReference type="ARBA" id="ARBA00007700"/>
    </source>
</evidence>
<dbReference type="PANTHER" id="PTHR13376:SF0">
    <property type="entry name" value="INTRAFLAGELLAR TRANSPORT PROTEIN 46 HOMOLOG"/>
    <property type="match status" value="1"/>
</dbReference>
<feature type="region of interest" description="Disordered" evidence="8">
    <location>
        <begin position="342"/>
        <end position="386"/>
    </location>
</feature>
<accession>A0A915NUW1</accession>
<name>A0A915NUW1_9BILA</name>
<feature type="compositionally biased region" description="Low complexity" evidence="8">
    <location>
        <begin position="138"/>
        <end position="147"/>
    </location>
</feature>
<feature type="compositionally biased region" description="Low complexity" evidence="8">
    <location>
        <begin position="45"/>
        <end position="55"/>
    </location>
</feature>
<feature type="region of interest" description="Disordered" evidence="8">
    <location>
        <begin position="1"/>
        <end position="282"/>
    </location>
</feature>